<dbReference type="Proteomes" id="UP000218775">
    <property type="component" value="Unassembled WGS sequence"/>
</dbReference>
<evidence type="ECO:0000256" key="4">
    <source>
        <dbReference type="SAM" id="MobiDB-lite"/>
    </source>
</evidence>
<dbReference type="NCBIfam" id="TIGR00621">
    <property type="entry name" value="ssb"/>
    <property type="match status" value="1"/>
</dbReference>
<dbReference type="EMBL" id="NVUK01000008">
    <property type="protein sequence ID" value="PCI78144.1"/>
    <property type="molecule type" value="Genomic_DNA"/>
</dbReference>
<feature type="compositionally biased region" description="Low complexity" evidence="4">
    <location>
        <begin position="116"/>
        <end position="141"/>
    </location>
</feature>
<comment type="caution">
    <text evidence="5">The sequence shown here is derived from an EMBL/GenBank/DDBJ whole genome shotgun (WGS) entry which is preliminary data.</text>
</comment>
<dbReference type="InterPro" id="IPR000424">
    <property type="entry name" value="Primosome_PriB/ssb"/>
</dbReference>
<dbReference type="PROSITE" id="PS50935">
    <property type="entry name" value="SSB"/>
    <property type="match status" value="1"/>
</dbReference>
<reference evidence="6" key="1">
    <citation type="submission" date="2017-08" db="EMBL/GenBank/DDBJ databases">
        <title>A dynamic microbial community with high functional redundancy inhabits the cold, oxic subseafloor aquifer.</title>
        <authorList>
            <person name="Tully B.J."/>
            <person name="Wheat C.G."/>
            <person name="Glazer B.T."/>
            <person name="Huber J.A."/>
        </authorList>
    </citation>
    <scope>NUCLEOTIDE SEQUENCE [LARGE SCALE GENOMIC DNA]</scope>
</reference>
<feature type="region of interest" description="Disordered" evidence="4">
    <location>
        <begin position="95"/>
        <end position="171"/>
    </location>
</feature>
<dbReference type="GO" id="GO:0009295">
    <property type="term" value="C:nucleoid"/>
    <property type="evidence" value="ECO:0007669"/>
    <property type="project" value="TreeGrafter"/>
</dbReference>
<proteinExistence type="predicted"/>
<dbReference type="PANTHER" id="PTHR10302">
    <property type="entry name" value="SINGLE-STRANDED DNA-BINDING PROTEIN"/>
    <property type="match status" value="1"/>
</dbReference>
<keyword evidence="1 2" id="KW-0238">DNA-binding</keyword>
<protein>
    <recommendedName>
        <fullName evidence="3">Single-stranded DNA-binding protein</fullName>
    </recommendedName>
</protein>
<dbReference type="GO" id="GO:0003697">
    <property type="term" value="F:single-stranded DNA binding"/>
    <property type="evidence" value="ECO:0007669"/>
    <property type="project" value="InterPro"/>
</dbReference>
<gene>
    <name evidence="5" type="ORF">COB21_01365</name>
</gene>
<dbReference type="Pfam" id="PF00436">
    <property type="entry name" value="SSB"/>
    <property type="match status" value="1"/>
</dbReference>
<dbReference type="PANTHER" id="PTHR10302:SF27">
    <property type="entry name" value="SINGLE-STRANDED DNA-BINDING PROTEIN"/>
    <property type="match status" value="1"/>
</dbReference>
<feature type="region of interest" description="Disordered" evidence="4">
    <location>
        <begin position="1"/>
        <end position="24"/>
    </location>
</feature>
<accession>A0A2A4X6L9</accession>
<dbReference type="InterPro" id="IPR012340">
    <property type="entry name" value="NA-bd_OB-fold"/>
</dbReference>
<feature type="compositionally biased region" description="Polar residues" evidence="4">
    <location>
        <begin position="146"/>
        <end position="162"/>
    </location>
</feature>
<dbReference type="SUPFAM" id="SSF50249">
    <property type="entry name" value="Nucleic acid-binding proteins"/>
    <property type="match status" value="1"/>
</dbReference>
<evidence type="ECO:0000256" key="3">
    <source>
        <dbReference type="RuleBase" id="RU000524"/>
    </source>
</evidence>
<dbReference type="Gene3D" id="2.40.50.140">
    <property type="entry name" value="Nucleic acid-binding proteins"/>
    <property type="match status" value="1"/>
</dbReference>
<dbReference type="CDD" id="cd04496">
    <property type="entry name" value="SSB_OBF"/>
    <property type="match status" value="1"/>
</dbReference>
<evidence type="ECO:0000256" key="1">
    <source>
        <dbReference type="ARBA" id="ARBA00023125"/>
    </source>
</evidence>
<dbReference type="InterPro" id="IPR011344">
    <property type="entry name" value="ssDNA-bd"/>
</dbReference>
<evidence type="ECO:0000256" key="2">
    <source>
        <dbReference type="PROSITE-ProRule" id="PRU00252"/>
    </source>
</evidence>
<organism evidence="5 6">
    <name type="scientific">Aerophobetes bacterium</name>
    <dbReference type="NCBI Taxonomy" id="2030807"/>
    <lineage>
        <taxon>Bacteria</taxon>
        <taxon>Candidatus Aerophobota</taxon>
    </lineage>
</organism>
<dbReference type="GO" id="GO:0006260">
    <property type="term" value="P:DNA replication"/>
    <property type="evidence" value="ECO:0007669"/>
    <property type="project" value="InterPro"/>
</dbReference>
<evidence type="ECO:0000313" key="5">
    <source>
        <dbReference type="EMBL" id="PCI78144.1"/>
    </source>
</evidence>
<sequence length="171" mass="17802">MNHMTLMGHLGADPEVRSTPSGQKVTTLRVAANQRRGGKEETTWWKVTIWGDHLDKMLSFFKKGSSIIAYGEMSKPEIYTDKSGQPQVSLNLTASSLGFNPFGRSDKSEGGGQYQGAGASTGAQTSGGAFAAGGAQQQSYGGNTGSSGAAPQAGNNPFSSFGDSDGDQIPF</sequence>
<name>A0A2A4X6L9_UNCAE</name>
<evidence type="ECO:0000313" key="6">
    <source>
        <dbReference type="Proteomes" id="UP000218775"/>
    </source>
</evidence>
<dbReference type="AlphaFoldDB" id="A0A2A4X6L9"/>